<sequence length="504" mass="49440">MSDDPVRRPTLVAGAAMVAIVLFAVNDARATYGLLAFLAAAGGGVLAVATGLATREEPLAVFAASVLAPAGGVSVLAAAGLSAADFPLLADVLDPLVVVALATAGFGATAAFTGGVGGGAVGRAFSVVVATTILPFFATVAALAGRVQRDVGVLGEFGDALGALAALVHSPTGTALDVVVFFVLVAATARALAAGAAAAPLVELAPRERREAAARAKRLVVAACLSVWRLFALSWAVVFVAFVSGIAERVVAQMPATLVSLVGALASSGVVRALMLAAIAASVLIVAALRVARLATGDHRESLRRVAPAAGGGVLAVVVGVLFAGRVVAAVRRALPQQARANFEPVVATFGEPALALVGLLAPLAVLSGLLLAFAGLGWLRVIPQRSAPAAVAAGGLVVAAAAAGMQDAPREFVFALVAAGMVAWDVGEYGVGVAAEVERHAPTARAELVHVAAAVAVGVLAYYAATLVGGVAAGLQTPDAGAALVALVAAGVGLAALVGALAE</sequence>
<feature type="transmembrane region" description="Helical" evidence="1">
    <location>
        <begin position="258"/>
        <end position="289"/>
    </location>
</feature>
<feature type="transmembrane region" description="Helical" evidence="1">
    <location>
        <begin position="355"/>
        <end position="380"/>
    </location>
</feature>
<feature type="transmembrane region" description="Helical" evidence="1">
    <location>
        <begin position="59"/>
        <end position="84"/>
    </location>
</feature>
<evidence type="ECO:0000256" key="1">
    <source>
        <dbReference type="SAM" id="Phobius"/>
    </source>
</evidence>
<feature type="transmembrane region" description="Helical" evidence="1">
    <location>
        <begin position="450"/>
        <end position="476"/>
    </location>
</feature>
<keyword evidence="1" id="KW-0472">Membrane</keyword>
<feature type="transmembrane region" description="Helical" evidence="1">
    <location>
        <begin position="310"/>
        <end position="335"/>
    </location>
</feature>
<dbReference type="OrthoDB" id="253488at2157"/>
<name>A0A0U5HUZ8_9EURY</name>
<dbReference type="GeneID" id="26659349"/>
<feature type="transmembrane region" description="Helical" evidence="1">
    <location>
        <begin position="482"/>
        <end position="503"/>
    </location>
</feature>
<dbReference type="RefSeq" id="WP_059057140.1">
    <property type="nucleotide sequence ID" value="NZ_CEMO01000001.1"/>
</dbReference>
<proteinExistence type="predicted"/>
<feature type="transmembrane region" description="Helical" evidence="1">
    <location>
        <begin position="219"/>
        <end position="246"/>
    </location>
</feature>
<protein>
    <submittedName>
        <fullName evidence="2">Uncharacterized protein</fullName>
    </submittedName>
</protein>
<keyword evidence="1" id="KW-1133">Transmembrane helix</keyword>
<dbReference type="STRING" id="1407499.HHUB_2718"/>
<dbReference type="AlphaFoldDB" id="A0A0U5HUZ8"/>
<dbReference type="InterPro" id="IPR055941">
    <property type="entry name" value="DUF7519"/>
</dbReference>
<gene>
    <name evidence="2" type="ORF">HHUB_2718</name>
</gene>
<feature type="transmembrane region" description="Helical" evidence="1">
    <location>
        <begin position="413"/>
        <end position="438"/>
    </location>
</feature>
<dbReference type="KEGG" id="hhb:Hhub_2718"/>
<evidence type="ECO:0000313" key="2">
    <source>
        <dbReference type="EMBL" id="CQH58299.1"/>
    </source>
</evidence>
<reference evidence="3" key="1">
    <citation type="journal article" date="2016" name="Environ. Microbiol.">
        <title>The complete genome of a viable archaeum isolated from 123-million-year-old rock salt.</title>
        <authorList>
            <person name="Jaakkola S.T."/>
            <person name="Pfeiffer F."/>
            <person name="Ravantti J.J."/>
            <person name="Guo Q."/>
            <person name="Liu Y."/>
            <person name="Chen X."/>
            <person name="Ma H."/>
            <person name="Yang C."/>
            <person name="Oksanen H.M."/>
            <person name="Bamford D.H."/>
        </authorList>
    </citation>
    <scope>NUCLEOTIDE SEQUENCE</scope>
    <source>
        <strain evidence="3">JI20-1</strain>
    </source>
</reference>
<dbReference type="EMBL" id="LN831302">
    <property type="protein sequence ID" value="CQH58299.1"/>
    <property type="molecule type" value="Genomic_DNA"/>
</dbReference>
<feature type="transmembrane region" description="Helical" evidence="1">
    <location>
        <begin position="32"/>
        <end position="53"/>
    </location>
</feature>
<feature type="transmembrane region" description="Helical" evidence="1">
    <location>
        <begin position="6"/>
        <end position="25"/>
    </location>
</feature>
<feature type="transmembrane region" description="Helical" evidence="1">
    <location>
        <begin position="96"/>
        <end position="118"/>
    </location>
</feature>
<accession>A0A0U5HUZ8</accession>
<organism evidence="2 3">
    <name type="scientific">Halobacterium hubeiense</name>
    <dbReference type="NCBI Taxonomy" id="1407499"/>
    <lineage>
        <taxon>Archaea</taxon>
        <taxon>Methanobacteriati</taxon>
        <taxon>Methanobacteriota</taxon>
        <taxon>Stenosarchaea group</taxon>
        <taxon>Halobacteria</taxon>
        <taxon>Halobacteriales</taxon>
        <taxon>Halobacteriaceae</taxon>
        <taxon>Halobacterium</taxon>
    </lineage>
</organism>
<keyword evidence="3" id="KW-1185">Reference proteome</keyword>
<feature type="transmembrane region" description="Helical" evidence="1">
    <location>
        <begin position="387"/>
        <end position="407"/>
    </location>
</feature>
<dbReference type="Pfam" id="PF24363">
    <property type="entry name" value="DUF7519"/>
    <property type="match status" value="1"/>
</dbReference>
<feature type="transmembrane region" description="Helical" evidence="1">
    <location>
        <begin position="124"/>
        <end position="144"/>
    </location>
</feature>
<dbReference type="Proteomes" id="UP000066737">
    <property type="component" value="Chromosome I"/>
</dbReference>
<keyword evidence="1" id="KW-0812">Transmembrane</keyword>
<evidence type="ECO:0000313" key="3">
    <source>
        <dbReference type="Proteomes" id="UP000066737"/>
    </source>
</evidence>